<proteinExistence type="predicted"/>
<comment type="caution">
    <text evidence="1">The sequence shown here is derived from an EMBL/GenBank/DDBJ whole genome shotgun (WGS) entry which is preliminary data.</text>
</comment>
<organism evidence="1 2">
    <name type="scientific">Catharanthus roseus</name>
    <name type="common">Madagascar periwinkle</name>
    <name type="synonym">Vinca rosea</name>
    <dbReference type="NCBI Taxonomy" id="4058"/>
    <lineage>
        <taxon>Eukaryota</taxon>
        <taxon>Viridiplantae</taxon>
        <taxon>Streptophyta</taxon>
        <taxon>Embryophyta</taxon>
        <taxon>Tracheophyta</taxon>
        <taxon>Spermatophyta</taxon>
        <taxon>Magnoliopsida</taxon>
        <taxon>eudicotyledons</taxon>
        <taxon>Gunneridae</taxon>
        <taxon>Pentapetalae</taxon>
        <taxon>asterids</taxon>
        <taxon>lamiids</taxon>
        <taxon>Gentianales</taxon>
        <taxon>Apocynaceae</taxon>
        <taxon>Rauvolfioideae</taxon>
        <taxon>Vinceae</taxon>
        <taxon>Catharanthinae</taxon>
        <taxon>Catharanthus</taxon>
    </lineage>
</organism>
<protein>
    <submittedName>
        <fullName evidence="1">Uncharacterized protein</fullName>
    </submittedName>
</protein>
<reference evidence="2" key="1">
    <citation type="journal article" date="2023" name="Nat. Plants">
        <title>Single-cell RNA sequencing provides a high-resolution roadmap for understanding the multicellular compartmentation of specialized metabolism.</title>
        <authorList>
            <person name="Sun S."/>
            <person name="Shen X."/>
            <person name="Li Y."/>
            <person name="Li Y."/>
            <person name="Wang S."/>
            <person name="Li R."/>
            <person name="Zhang H."/>
            <person name="Shen G."/>
            <person name="Guo B."/>
            <person name="Wei J."/>
            <person name="Xu J."/>
            <person name="St-Pierre B."/>
            <person name="Chen S."/>
            <person name="Sun C."/>
        </authorList>
    </citation>
    <scope>NUCLEOTIDE SEQUENCE [LARGE SCALE GENOMIC DNA]</scope>
</reference>
<sequence length="492" mass="57427">MDYPRTDYTTDFSSSMIDPVKNTIENLHEVTKALHRKKSYVSQTPFSVIDKDEFTGKNRKKHLQGDAYINIDTVLEEPLPSRKWSICRATTFIQDFDERMAFIPRMVSIGPFHYKISYTRTMEAHKLRFLDRLLKSCNHPQVMLEKLEDAMRELELETRECYSEEFPEIDSDNFTRMMLVDGCFLIELLRLYHRRCKGQLADDPLFETRWLPFSLGCDILLFENQLPLFVLQKLYKLTNLDDDDDDEQVSLNKLALQFFESLRPGKDIITIEDFVDKGEEKSHLLALFHSSFFTNTPKPPARIRRRSNKYNTFSGKCWFYNAKLLVKHGIHLKKKPGNILDIELNKKELRIPTLFIDENTTIVLKNLVAYEQNDRRASSYFMSLVFFISNLLLNTEDAGLLMAKGIIRQTRHQGEKVVELFDNLAANIAFDIDNCYLSEIVRDINMFTHTRSAPFKVFLSSVSLRISIIEFMFFLTSTTLSIVSLITSLRSK</sequence>
<keyword evidence="2" id="KW-1185">Reference proteome</keyword>
<dbReference type="Proteomes" id="UP001060085">
    <property type="component" value="Linkage Group LG07"/>
</dbReference>
<accession>A0ACC0A769</accession>
<name>A0ACC0A769_CATRO</name>
<evidence type="ECO:0000313" key="2">
    <source>
        <dbReference type="Proteomes" id="UP001060085"/>
    </source>
</evidence>
<evidence type="ECO:0000313" key="1">
    <source>
        <dbReference type="EMBL" id="KAI5655848.1"/>
    </source>
</evidence>
<dbReference type="EMBL" id="CM044707">
    <property type="protein sequence ID" value="KAI5655848.1"/>
    <property type="molecule type" value="Genomic_DNA"/>
</dbReference>
<gene>
    <name evidence="1" type="ORF">M9H77_33035</name>
</gene>